<dbReference type="EMBL" id="CAHP01000032">
    <property type="protein sequence ID" value="CCG42396.1"/>
    <property type="molecule type" value="Genomic_DNA"/>
</dbReference>
<protein>
    <submittedName>
        <fullName evidence="1">Uncharacterized protein</fullName>
    </submittedName>
</protein>
<keyword evidence="2" id="KW-1185">Reference proteome</keyword>
<proteinExistence type="predicted"/>
<reference evidence="1 2" key="1">
    <citation type="journal article" date="2012" name="J. Bacteriol.">
        <title>Draft Genome Sequence of the Purple Photosynthetic Bacterium Phaeospirillum molischianum DSM120, a Particularly Versatile Bacterium.</title>
        <authorList>
            <person name="Duquesne K."/>
            <person name="Prima V."/>
            <person name="Ji B."/>
            <person name="Rouy Z."/>
            <person name="Medigue C."/>
            <person name="Talla E."/>
            <person name="Sturgis J.N."/>
        </authorList>
    </citation>
    <scope>NUCLEOTIDE SEQUENCE [LARGE SCALE GENOMIC DNA]</scope>
    <source>
        <strain evidence="2">DSM120</strain>
    </source>
</reference>
<accession>H8FVK8</accession>
<dbReference type="AlphaFoldDB" id="H8FVK8"/>
<evidence type="ECO:0000313" key="1">
    <source>
        <dbReference type="EMBL" id="CCG42396.1"/>
    </source>
</evidence>
<evidence type="ECO:0000313" key="2">
    <source>
        <dbReference type="Proteomes" id="UP000004169"/>
    </source>
</evidence>
<gene>
    <name evidence="1" type="ORF">PHAMO_380064</name>
</gene>
<sequence length="69" mass="7922">MIASAPVSFSLRAAVSRNSRLNEQDPLWLFLSEWTVRRFDENDFSPRVQAIGMGKRGRSPEFLADVTFF</sequence>
<name>H8FVK8_MAGML</name>
<comment type="caution">
    <text evidence="1">The sequence shown here is derived from an EMBL/GenBank/DDBJ whole genome shotgun (WGS) entry which is preliminary data.</text>
</comment>
<organism evidence="1 2">
    <name type="scientific">Magnetospirillum molischianum DSM 120</name>
    <dbReference type="NCBI Taxonomy" id="1150626"/>
    <lineage>
        <taxon>Bacteria</taxon>
        <taxon>Pseudomonadati</taxon>
        <taxon>Pseudomonadota</taxon>
        <taxon>Alphaproteobacteria</taxon>
        <taxon>Rhodospirillales</taxon>
        <taxon>Rhodospirillaceae</taxon>
        <taxon>Magnetospirillum</taxon>
    </lineage>
</organism>
<dbReference type="Proteomes" id="UP000004169">
    <property type="component" value="Unassembled WGS sequence"/>
</dbReference>